<proteinExistence type="predicted"/>
<evidence type="ECO:0000256" key="1">
    <source>
        <dbReference type="SAM" id="MobiDB-lite"/>
    </source>
</evidence>
<gene>
    <name evidence="2" type="ORF">APZ42_003347</name>
</gene>
<feature type="compositionally biased region" description="Basic residues" evidence="1">
    <location>
        <begin position="65"/>
        <end position="74"/>
    </location>
</feature>
<evidence type="ECO:0000313" key="2">
    <source>
        <dbReference type="EMBL" id="KZS00364.1"/>
    </source>
</evidence>
<dbReference type="AlphaFoldDB" id="A0A162CX19"/>
<evidence type="ECO:0000313" key="3">
    <source>
        <dbReference type="Proteomes" id="UP000076858"/>
    </source>
</evidence>
<keyword evidence="3" id="KW-1185">Reference proteome</keyword>
<dbReference type="EMBL" id="LRGB01010403">
    <property type="protein sequence ID" value="KZS00364.1"/>
    <property type="molecule type" value="Genomic_DNA"/>
</dbReference>
<comment type="caution">
    <text evidence="2">The sequence shown here is derived from an EMBL/GenBank/DDBJ whole genome shotgun (WGS) entry which is preliminary data.</text>
</comment>
<organism evidence="2 3">
    <name type="scientific">Daphnia magna</name>
    <dbReference type="NCBI Taxonomy" id="35525"/>
    <lineage>
        <taxon>Eukaryota</taxon>
        <taxon>Metazoa</taxon>
        <taxon>Ecdysozoa</taxon>
        <taxon>Arthropoda</taxon>
        <taxon>Crustacea</taxon>
        <taxon>Branchiopoda</taxon>
        <taxon>Diplostraca</taxon>
        <taxon>Cladocera</taxon>
        <taxon>Anomopoda</taxon>
        <taxon>Daphniidae</taxon>
        <taxon>Daphnia</taxon>
    </lineage>
</organism>
<protein>
    <submittedName>
        <fullName evidence="2">Uncharacterized protein</fullName>
    </submittedName>
</protein>
<accession>A0A162CX19</accession>
<feature type="region of interest" description="Disordered" evidence="1">
    <location>
        <begin position="53"/>
        <end position="74"/>
    </location>
</feature>
<dbReference type="Proteomes" id="UP000076858">
    <property type="component" value="Unassembled WGS sequence"/>
</dbReference>
<sequence length="74" mass="8561">MMHATTVRNDKMKMVTRAIIHGSIETFFVLQKKIINGTQRSFFCNQQSSRLADEFRPPLPEPPPKKKKIHAPKI</sequence>
<reference evidence="2 3" key="1">
    <citation type="submission" date="2016-03" db="EMBL/GenBank/DDBJ databases">
        <title>EvidentialGene: Evidence-directed Construction of Genes on Genomes.</title>
        <authorList>
            <person name="Gilbert D.G."/>
            <person name="Choi J.-H."/>
            <person name="Mockaitis K."/>
            <person name="Colbourne J."/>
            <person name="Pfrender M."/>
        </authorList>
    </citation>
    <scope>NUCLEOTIDE SEQUENCE [LARGE SCALE GENOMIC DNA]</scope>
    <source>
        <strain evidence="2 3">Xinb3</strain>
        <tissue evidence="2">Complete organism</tissue>
    </source>
</reference>
<name>A0A162CX19_9CRUS</name>